<dbReference type="SUPFAM" id="SSF53756">
    <property type="entry name" value="UDP-Glycosyltransferase/glycogen phosphorylase"/>
    <property type="match status" value="1"/>
</dbReference>
<accession>A0A1B9GZP7</accession>
<dbReference type="Gene3D" id="3.40.50.2000">
    <property type="entry name" value="Glycogen Phosphorylase B"/>
    <property type="match status" value="1"/>
</dbReference>
<keyword evidence="2" id="KW-0808">Transferase</keyword>
<proteinExistence type="inferred from homology"/>
<dbReference type="Pfam" id="PF00201">
    <property type="entry name" value="UDPGT"/>
    <property type="match status" value="1"/>
</dbReference>
<protein>
    <recommendedName>
        <fullName evidence="5">UDP-glycosyltransferases domain-containing protein</fullName>
    </recommendedName>
</protein>
<dbReference type="Proteomes" id="UP000092666">
    <property type="component" value="Unassembled WGS sequence"/>
</dbReference>
<dbReference type="PANTHER" id="PTHR48047">
    <property type="entry name" value="GLYCOSYLTRANSFERASE"/>
    <property type="match status" value="1"/>
</dbReference>
<evidence type="ECO:0000256" key="1">
    <source>
        <dbReference type="ARBA" id="ARBA00009995"/>
    </source>
</evidence>
<gene>
    <name evidence="3" type="ORF">I316_01739</name>
</gene>
<dbReference type="CDD" id="cd03784">
    <property type="entry name" value="GT1_Gtf-like"/>
    <property type="match status" value="1"/>
</dbReference>
<sequence length="533" mass="59405">MSAPGLKSHFVFATTFAYSHVPSIIHLSLSLLRHAPDLCISIIMHKNNEKPATQLAEAGAGEGGKDNAITQQTRDRLQFWPVGEDTQWNDTKSAFMTMVFKSGEAYAGILATHAPWPVPSVFIYDITSFFYVSVKMKVEENFPHITPPKSVGYIPYNMGETMLLGGSEENGSFRWVDAELPKEGVATPDLSKLVDPVTGAVVPLDTKEHEKLISAYRKCVTESHRLVNLPGYSPFYVFERWGNEIDWTELDQIGWFSYLTGYQACVQAPELFISCFPSSVIEKETLAAARADPILSRNGTRQLIEFECYERKPTGNWGEGVKEFLDRHQEKEVAYVSFGTIVNAGFGLPTLFAVLTLKKIPFIYACGNQKSSLPEEIRAILAEGEEKGLCIAPDWVDQIAILHHESVGCFVSHCGANSTVEAIAAGVPIISWGRIDDQVLLASLVHSKKIGIELLQHRSGYVKGHEVAHRKGVVMQATPEALRAELKEAFDRIRGPEGDKMRERLRIIDDEIKSKREGEWVENVQKFGQYGRA</sequence>
<dbReference type="AlphaFoldDB" id="A0A1B9GZP7"/>
<evidence type="ECO:0008006" key="5">
    <source>
        <dbReference type="Google" id="ProtNLM"/>
    </source>
</evidence>
<evidence type="ECO:0000313" key="4">
    <source>
        <dbReference type="Proteomes" id="UP000092666"/>
    </source>
</evidence>
<organism evidence="3 4">
    <name type="scientific">Kwoniella heveanensis BCC8398</name>
    <dbReference type="NCBI Taxonomy" id="1296120"/>
    <lineage>
        <taxon>Eukaryota</taxon>
        <taxon>Fungi</taxon>
        <taxon>Dikarya</taxon>
        <taxon>Basidiomycota</taxon>
        <taxon>Agaricomycotina</taxon>
        <taxon>Tremellomycetes</taxon>
        <taxon>Tremellales</taxon>
        <taxon>Cryptococcaceae</taxon>
        <taxon>Kwoniella</taxon>
    </lineage>
</organism>
<comment type="similarity">
    <text evidence="1">Belongs to the UDP-glycosyltransferase family.</text>
</comment>
<dbReference type="InterPro" id="IPR002213">
    <property type="entry name" value="UDP_glucos_trans"/>
</dbReference>
<evidence type="ECO:0000313" key="3">
    <source>
        <dbReference type="EMBL" id="OCF36490.1"/>
    </source>
</evidence>
<name>A0A1B9GZP7_9TREE</name>
<reference evidence="3 4" key="1">
    <citation type="submission" date="2013-07" db="EMBL/GenBank/DDBJ databases">
        <title>The Genome Sequence of Cryptococcus heveanensis BCC8398.</title>
        <authorList>
            <consortium name="The Broad Institute Genome Sequencing Platform"/>
            <person name="Cuomo C."/>
            <person name="Litvintseva A."/>
            <person name="Chen Y."/>
            <person name="Heitman J."/>
            <person name="Sun S."/>
            <person name="Springer D."/>
            <person name="Dromer F."/>
            <person name="Young S.K."/>
            <person name="Zeng Q."/>
            <person name="Gargeya S."/>
            <person name="Fitzgerald M."/>
            <person name="Abouelleil A."/>
            <person name="Alvarado L."/>
            <person name="Berlin A.M."/>
            <person name="Chapman S.B."/>
            <person name="Dewar J."/>
            <person name="Goldberg J."/>
            <person name="Griggs A."/>
            <person name="Gujja S."/>
            <person name="Hansen M."/>
            <person name="Howarth C."/>
            <person name="Imamovic A."/>
            <person name="Larimer J."/>
            <person name="McCowan C."/>
            <person name="Murphy C."/>
            <person name="Pearson M."/>
            <person name="Priest M."/>
            <person name="Roberts A."/>
            <person name="Saif S."/>
            <person name="Shea T."/>
            <person name="Sykes S."/>
            <person name="Wortman J."/>
            <person name="Nusbaum C."/>
            <person name="Birren B."/>
        </authorList>
    </citation>
    <scope>NUCLEOTIDE SEQUENCE [LARGE SCALE GENOMIC DNA]</scope>
    <source>
        <strain evidence="3 4">BCC8398</strain>
    </source>
</reference>
<dbReference type="OrthoDB" id="5835829at2759"/>
<dbReference type="GO" id="GO:0035251">
    <property type="term" value="F:UDP-glucosyltransferase activity"/>
    <property type="evidence" value="ECO:0007669"/>
    <property type="project" value="TreeGrafter"/>
</dbReference>
<reference evidence="4" key="2">
    <citation type="submission" date="2013-12" db="EMBL/GenBank/DDBJ databases">
        <title>Evolution of pathogenesis and genome organization in the Tremellales.</title>
        <authorList>
            <person name="Cuomo C."/>
            <person name="Litvintseva A."/>
            <person name="Heitman J."/>
            <person name="Chen Y."/>
            <person name="Sun S."/>
            <person name="Springer D."/>
            <person name="Dromer F."/>
            <person name="Young S."/>
            <person name="Zeng Q."/>
            <person name="Chapman S."/>
            <person name="Gujja S."/>
            <person name="Saif S."/>
            <person name="Birren B."/>
        </authorList>
    </citation>
    <scope>NUCLEOTIDE SEQUENCE [LARGE SCALE GENOMIC DNA]</scope>
    <source>
        <strain evidence="4">BCC8398</strain>
    </source>
</reference>
<keyword evidence="4" id="KW-1185">Reference proteome</keyword>
<evidence type="ECO:0000256" key="2">
    <source>
        <dbReference type="ARBA" id="ARBA00022679"/>
    </source>
</evidence>
<dbReference type="EMBL" id="KI669495">
    <property type="protein sequence ID" value="OCF36490.1"/>
    <property type="molecule type" value="Genomic_DNA"/>
</dbReference>